<gene>
    <name evidence="2" type="ORF">GJV26_02575</name>
</gene>
<evidence type="ECO:0000313" key="3">
    <source>
        <dbReference type="Proteomes" id="UP000431684"/>
    </source>
</evidence>
<dbReference type="SUPFAM" id="SSF54427">
    <property type="entry name" value="NTF2-like"/>
    <property type="match status" value="1"/>
</dbReference>
<dbReference type="InterPro" id="IPR032710">
    <property type="entry name" value="NTF2-like_dom_sf"/>
</dbReference>
<dbReference type="Pfam" id="PF12680">
    <property type="entry name" value="SnoaL_2"/>
    <property type="match status" value="1"/>
</dbReference>
<protein>
    <recommendedName>
        <fullName evidence="1">SnoaL-like domain-containing protein</fullName>
    </recommendedName>
</protein>
<reference evidence="2 3" key="1">
    <citation type="submission" date="2019-11" db="EMBL/GenBank/DDBJ databases">
        <title>Draft Genome Sequences of Six Type Strains of the Genus Massilia.</title>
        <authorList>
            <person name="Miess H."/>
            <person name="Frediansyah A."/>
            <person name="Goeker M."/>
            <person name="Gross H."/>
        </authorList>
    </citation>
    <scope>NUCLEOTIDE SEQUENCE [LARGE SCALE GENOMIC DNA]</scope>
    <source>
        <strain evidence="2 3">DSM 17513</strain>
    </source>
</reference>
<keyword evidence="3" id="KW-1185">Reference proteome</keyword>
<sequence length="135" mass="14779">MTDTTSSEQLVREFFAVLSTGDLEKLRTYIDADTTWEPKVSKDLPGSGIHTGNDIVDKFIGPVRGLFAPGDPKVHVDTIVSGGDMVMCETRGVGKLLSGGDYNNVYAWAFIIRGGRIKAIREYMDSAYVVKLFGL</sequence>
<dbReference type="Proteomes" id="UP000431684">
    <property type="component" value="Unassembled WGS sequence"/>
</dbReference>
<organism evidence="2 3">
    <name type="scientific">Pseudoduganella dura</name>
    <dbReference type="NCBI Taxonomy" id="321982"/>
    <lineage>
        <taxon>Bacteria</taxon>
        <taxon>Pseudomonadati</taxon>
        <taxon>Pseudomonadota</taxon>
        <taxon>Betaproteobacteria</taxon>
        <taxon>Burkholderiales</taxon>
        <taxon>Oxalobacteraceae</taxon>
        <taxon>Telluria group</taxon>
        <taxon>Pseudoduganella</taxon>
    </lineage>
</organism>
<accession>A0A6I3XF82</accession>
<dbReference type="EMBL" id="WNWM01000002">
    <property type="protein sequence ID" value="MUI11378.1"/>
    <property type="molecule type" value="Genomic_DNA"/>
</dbReference>
<evidence type="ECO:0000313" key="2">
    <source>
        <dbReference type="EMBL" id="MUI11378.1"/>
    </source>
</evidence>
<dbReference type="AlphaFoldDB" id="A0A6I3XF82"/>
<proteinExistence type="predicted"/>
<name>A0A6I3XF82_9BURK</name>
<dbReference type="PANTHER" id="PTHR41252:SF1">
    <property type="entry name" value="BLR2505 PROTEIN"/>
    <property type="match status" value="1"/>
</dbReference>
<feature type="domain" description="SnoaL-like" evidence="1">
    <location>
        <begin position="11"/>
        <end position="119"/>
    </location>
</feature>
<comment type="caution">
    <text evidence="2">The sequence shown here is derived from an EMBL/GenBank/DDBJ whole genome shotgun (WGS) entry which is preliminary data.</text>
</comment>
<evidence type="ECO:0000259" key="1">
    <source>
        <dbReference type="Pfam" id="PF12680"/>
    </source>
</evidence>
<dbReference type="InterPro" id="IPR037401">
    <property type="entry name" value="SnoaL-like"/>
</dbReference>
<dbReference type="PANTHER" id="PTHR41252">
    <property type="entry name" value="BLR2505 PROTEIN"/>
    <property type="match status" value="1"/>
</dbReference>
<dbReference type="OrthoDB" id="1450423at2"/>
<dbReference type="RefSeq" id="WP_155707392.1">
    <property type="nucleotide sequence ID" value="NZ_BMWU01000016.1"/>
</dbReference>
<dbReference type="Gene3D" id="3.10.450.50">
    <property type="match status" value="1"/>
</dbReference>